<accession>A0A6J8D0Q4</accession>
<dbReference type="InterPro" id="IPR001130">
    <property type="entry name" value="TatD-like"/>
</dbReference>
<keyword evidence="4" id="KW-1185">Reference proteome</keyword>
<proteinExistence type="inferred from homology"/>
<evidence type="ECO:0000313" key="3">
    <source>
        <dbReference type="EMBL" id="CAC5401381.1"/>
    </source>
</evidence>
<evidence type="ECO:0000256" key="1">
    <source>
        <dbReference type="ARBA" id="ARBA00009275"/>
    </source>
</evidence>
<dbReference type="SUPFAM" id="SSF51556">
    <property type="entry name" value="Metallo-dependent hydrolases"/>
    <property type="match status" value="1"/>
</dbReference>
<dbReference type="InterPro" id="IPR032466">
    <property type="entry name" value="Metal_Hydrolase"/>
</dbReference>
<evidence type="ECO:0000256" key="2">
    <source>
        <dbReference type="ARBA" id="ARBA00022801"/>
    </source>
</evidence>
<dbReference type="Proteomes" id="UP000507470">
    <property type="component" value="Unassembled WGS sequence"/>
</dbReference>
<dbReference type="InterPro" id="IPR018228">
    <property type="entry name" value="DNase_TatD-rel_CS"/>
</dbReference>
<organism evidence="3 4">
    <name type="scientific">Mytilus coruscus</name>
    <name type="common">Sea mussel</name>
    <dbReference type="NCBI Taxonomy" id="42192"/>
    <lineage>
        <taxon>Eukaryota</taxon>
        <taxon>Metazoa</taxon>
        <taxon>Spiralia</taxon>
        <taxon>Lophotrochozoa</taxon>
        <taxon>Mollusca</taxon>
        <taxon>Bivalvia</taxon>
        <taxon>Autobranchia</taxon>
        <taxon>Pteriomorphia</taxon>
        <taxon>Mytilida</taxon>
        <taxon>Mytiloidea</taxon>
        <taxon>Mytilidae</taxon>
        <taxon>Mytilinae</taxon>
        <taxon>Mytilus</taxon>
    </lineage>
</organism>
<dbReference type="PROSITE" id="PS01137">
    <property type="entry name" value="TATD_1"/>
    <property type="match status" value="1"/>
</dbReference>
<reference evidence="3 4" key="1">
    <citation type="submission" date="2020-06" db="EMBL/GenBank/DDBJ databases">
        <authorList>
            <person name="Li R."/>
            <person name="Bekaert M."/>
        </authorList>
    </citation>
    <scope>NUCLEOTIDE SEQUENCE [LARGE SCALE GENOMIC DNA]</scope>
    <source>
        <strain evidence="4">wild</strain>
    </source>
</reference>
<dbReference type="GO" id="GO:0016788">
    <property type="term" value="F:hydrolase activity, acting on ester bonds"/>
    <property type="evidence" value="ECO:0007669"/>
    <property type="project" value="InterPro"/>
</dbReference>
<dbReference type="EC" id="3.1.21.-" evidence="3"/>
<dbReference type="AlphaFoldDB" id="A0A6J8D0Q4"/>
<dbReference type="Pfam" id="PF01026">
    <property type="entry name" value="TatD_DNase"/>
    <property type="match status" value="1"/>
</dbReference>
<dbReference type="PANTHER" id="PTHR46363:SF1">
    <property type="entry name" value="DEOXYRIBONUCLEASE TATDN2-RELATED"/>
    <property type="match status" value="1"/>
</dbReference>
<dbReference type="EMBL" id="CACVKT020006401">
    <property type="protein sequence ID" value="CAC5401381.1"/>
    <property type="molecule type" value="Genomic_DNA"/>
</dbReference>
<dbReference type="OrthoDB" id="6083454at2759"/>
<evidence type="ECO:0000313" key="4">
    <source>
        <dbReference type="Proteomes" id="UP000507470"/>
    </source>
</evidence>
<gene>
    <name evidence="3" type="ORF">MCOR_35471</name>
</gene>
<dbReference type="PANTHER" id="PTHR46363">
    <property type="entry name" value="DEOXYRIBONUCLEASE TATDN2-RELATED"/>
    <property type="match status" value="1"/>
</dbReference>
<keyword evidence="2 3" id="KW-0378">Hydrolase</keyword>
<comment type="similarity">
    <text evidence="1">Belongs to the metallo-dependent hydrolases superfamily. TatD-type hydrolase family.</text>
</comment>
<dbReference type="Gene3D" id="3.20.20.140">
    <property type="entry name" value="Metal-dependent hydrolases"/>
    <property type="match status" value="1"/>
</dbReference>
<protein>
    <submittedName>
        <fullName evidence="3">TatD</fullName>
        <ecNumber evidence="3">3.1.21.-</ecNumber>
    </submittedName>
</protein>
<name>A0A6J8D0Q4_MYTCO</name>
<sequence length="205" mass="23579">MSRLLLRCRTERRMEIFKDSSCLLTSSGMNVQVDVPATITTSFEFIDSHFHLDLILQKIQTPTGDYHSFDDLQQLVVSNFTKNELLFGIANYVFPHHWRQWEKQVDNSPKIKVTFGVHPHIAARGISHRQKQELAKYILSDQCVAVGETGLDYTTSCECVREGIHCPSEKDCKERIRANQEEGFLFQLQLATKLDLPAVIHCRDK</sequence>